<gene>
    <name evidence="3" type="ORF">SYV04_11575</name>
</gene>
<dbReference type="PROSITE" id="PS51257">
    <property type="entry name" value="PROKAR_LIPOPROTEIN"/>
    <property type="match status" value="1"/>
</dbReference>
<evidence type="ECO:0000256" key="1">
    <source>
        <dbReference type="SAM" id="MobiDB-lite"/>
    </source>
</evidence>
<dbReference type="RefSeq" id="WP_321545754.1">
    <property type="nucleotide sequence ID" value="NZ_JAXIVS010000003.1"/>
</dbReference>
<sequence>MRPRTCSASLLLLSACATMDPSPGELEDPSPPSPRFANLQRAAQYPWTDDGKCVVREASNEWPLLTERCFHALDRDRVRFRDVTGRCAVAYAGAAVPAAVALCVFAAPEIVVGAVIVIGAVVVATAIQEGIDAYQRNASRKRAKPKTQTRPTKELLANRAPKPKGPSTEDLFPSLPTDSNPRHPECEPIPIPHAGKDDPHDECADKFPPNRYPGMDVLVGGVRFDALQVAVRVLWEIKTHQFDTYNAFIQDREIEKELKQLREERAAALACGYDFVVGVSTQAHRDALLEEIPTLNVVITGCTR</sequence>
<feature type="region of interest" description="Disordered" evidence="1">
    <location>
        <begin position="137"/>
        <end position="183"/>
    </location>
</feature>
<dbReference type="EMBL" id="JAXIVS010000003">
    <property type="protein sequence ID" value="MDY7227037.1"/>
    <property type="molecule type" value="Genomic_DNA"/>
</dbReference>
<feature type="domain" description="DUF6310" evidence="2">
    <location>
        <begin position="180"/>
        <end position="302"/>
    </location>
</feature>
<keyword evidence="4" id="KW-1185">Reference proteome</keyword>
<evidence type="ECO:0000313" key="4">
    <source>
        <dbReference type="Proteomes" id="UP001291309"/>
    </source>
</evidence>
<protein>
    <submittedName>
        <fullName evidence="3">DUF6310 domain-containing protein</fullName>
    </submittedName>
</protein>
<reference evidence="3 4" key="1">
    <citation type="submission" date="2023-12" db="EMBL/GenBank/DDBJ databases">
        <title>the genome sequence of Hyalangium sp. s54d21.</title>
        <authorList>
            <person name="Zhang X."/>
        </authorList>
    </citation>
    <scope>NUCLEOTIDE SEQUENCE [LARGE SCALE GENOMIC DNA]</scope>
    <source>
        <strain evidence="4">s54d21</strain>
    </source>
</reference>
<evidence type="ECO:0000259" key="2">
    <source>
        <dbReference type="Pfam" id="PF19829"/>
    </source>
</evidence>
<evidence type="ECO:0000313" key="3">
    <source>
        <dbReference type="EMBL" id="MDY7227037.1"/>
    </source>
</evidence>
<comment type="caution">
    <text evidence="3">The sequence shown here is derived from an EMBL/GenBank/DDBJ whole genome shotgun (WGS) entry which is preliminary data.</text>
</comment>
<organism evidence="3 4">
    <name type="scientific">Hyalangium rubrum</name>
    <dbReference type="NCBI Taxonomy" id="3103134"/>
    <lineage>
        <taxon>Bacteria</taxon>
        <taxon>Pseudomonadati</taxon>
        <taxon>Myxococcota</taxon>
        <taxon>Myxococcia</taxon>
        <taxon>Myxococcales</taxon>
        <taxon>Cystobacterineae</taxon>
        <taxon>Archangiaceae</taxon>
        <taxon>Hyalangium</taxon>
    </lineage>
</organism>
<proteinExistence type="predicted"/>
<name>A0ABU5H2M6_9BACT</name>
<dbReference type="Proteomes" id="UP001291309">
    <property type="component" value="Unassembled WGS sequence"/>
</dbReference>
<dbReference type="InterPro" id="IPR046277">
    <property type="entry name" value="DUF6310"/>
</dbReference>
<feature type="compositionally biased region" description="Basic residues" evidence="1">
    <location>
        <begin position="138"/>
        <end position="147"/>
    </location>
</feature>
<accession>A0ABU5H2M6</accession>
<dbReference type="Pfam" id="PF19829">
    <property type="entry name" value="DUF6310"/>
    <property type="match status" value="1"/>
</dbReference>